<dbReference type="Gene3D" id="3.20.20.70">
    <property type="entry name" value="Aldolase class I"/>
    <property type="match status" value="1"/>
</dbReference>
<organism evidence="16 17">
    <name type="scientific">Marinicauda pacifica</name>
    <dbReference type="NCBI Taxonomy" id="1133559"/>
    <lineage>
        <taxon>Bacteria</taxon>
        <taxon>Pseudomonadati</taxon>
        <taxon>Pseudomonadota</taxon>
        <taxon>Alphaproteobacteria</taxon>
        <taxon>Maricaulales</taxon>
        <taxon>Maricaulaceae</taxon>
        <taxon>Marinicauda</taxon>
    </lineage>
</organism>
<feature type="binding site" evidence="13">
    <location>
        <position position="199"/>
    </location>
    <ligand>
        <name>substrate</name>
    </ligand>
</feature>
<feature type="domain" description="Quinolinate phosphoribosyl transferase C-terminal" evidence="14">
    <location>
        <begin position="114"/>
        <end position="279"/>
    </location>
</feature>
<evidence type="ECO:0000256" key="7">
    <source>
        <dbReference type="ARBA" id="ARBA00022676"/>
    </source>
</evidence>
<dbReference type="PANTHER" id="PTHR32179">
    <property type="entry name" value="NICOTINATE-NUCLEOTIDE PYROPHOSPHORYLASE [CARBOXYLATING]"/>
    <property type="match status" value="1"/>
</dbReference>
<comment type="similarity">
    <text evidence="3 12">Belongs to the NadC/ModD family.</text>
</comment>
<evidence type="ECO:0000259" key="14">
    <source>
        <dbReference type="Pfam" id="PF01729"/>
    </source>
</evidence>
<evidence type="ECO:0000256" key="13">
    <source>
        <dbReference type="PIRSR" id="PIRSR006250-1"/>
    </source>
</evidence>
<evidence type="ECO:0000256" key="4">
    <source>
        <dbReference type="ARBA" id="ARBA00011218"/>
    </source>
</evidence>
<feature type="binding site" evidence="13">
    <location>
        <position position="102"/>
    </location>
    <ligand>
        <name>substrate</name>
    </ligand>
</feature>
<dbReference type="PANTHER" id="PTHR32179:SF3">
    <property type="entry name" value="NICOTINATE-NUCLEOTIDE PYROPHOSPHORYLASE [CARBOXYLATING]"/>
    <property type="match status" value="1"/>
</dbReference>
<dbReference type="SUPFAM" id="SSF51690">
    <property type="entry name" value="Nicotinate/Quinolinate PRTase C-terminal domain-like"/>
    <property type="match status" value="1"/>
</dbReference>
<accession>A0A4S2HE59</accession>
<name>A0A4S2HE59_9PROT</name>
<feature type="domain" description="Quinolinate phosphoribosyl transferase N-terminal" evidence="15">
    <location>
        <begin position="27"/>
        <end position="112"/>
    </location>
</feature>
<reference evidence="16 17" key="1">
    <citation type="journal article" date="2013" name="Int. J. Syst. Evol. Microbiol.">
        <title>Marinicauda pacifica gen. nov., sp. nov., a prosthecate alphaproteobacterium of the family Hyphomonadaceae isolated from deep seawater.</title>
        <authorList>
            <person name="Zhang X.Y."/>
            <person name="Li G.W."/>
            <person name="Wang C.S."/>
            <person name="Zhang Y.J."/>
            <person name="Xu X.W."/>
            <person name="Li H."/>
            <person name="Liu A."/>
            <person name="Liu C."/>
            <person name="Xie B.B."/>
            <person name="Qin Q.L."/>
            <person name="Xu Z."/>
            <person name="Chen X.L."/>
            <person name="Zhou B.C."/>
            <person name="Zhang Y.Z."/>
        </authorList>
    </citation>
    <scope>NUCLEOTIDE SEQUENCE [LARGE SCALE GENOMIC DNA]</scope>
    <source>
        <strain evidence="16 17">P-1 km-3</strain>
    </source>
</reference>
<dbReference type="InterPro" id="IPR036068">
    <property type="entry name" value="Nicotinate_pribotase-like_C"/>
</dbReference>
<sequence length="281" mass="29326">MNYPIPAGLVSETVSRALAEDLGGRGDITSLATIEPGITAEFTIASRSKGVLAGIEAANETFFQVEPQLDVTWLRDNGEELHSDTAIAVVRGDARAVLTAERTALNFLGRMSGIASLTRDYAAAIAGTGAVVAHTRKTTPTLRAFEIAAVRAGGGAAHRFGLDDAILIKDNHVAVCGGVAEAVTRARRYAGHMTRVAVEIDRLDQLDAALKAGGESILLDNFSLEELSEAVRRVKGRVTLEASGGVTLKTVRAIAETGVNVISVGALTHSAPNFDIGLDAA</sequence>
<keyword evidence="8 12" id="KW-0808">Transferase</keyword>
<dbReference type="RefSeq" id="WP_135943348.1">
    <property type="nucleotide sequence ID" value="NZ_BMEI01000001.1"/>
</dbReference>
<dbReference type="PIRSF" id="PIRSF006250">
    <property type="entry name" value="NadC_ModD"/>
    <property type="match status" value="1"/>
</dbReference>
<gene>
    <name evidence="16" type="primary">nadC</name>
    <name evidence="16" type="ORF">E5162_02405</name>
</gene>
<keyword evidence="7 12" id="KW-0328">Glycosyltransferase</keyword>
<dbReference type="Pfam" id="PF01729">
    <property type="entry name" value="QRPTase_C"/>
    <property type="match status" value="1"/>
</dbReference>
<keyword evidence="17" id="KW-1185">Reference proteome</keyword>
<dbReference type="InterPro" id="IPR004393">
    <property type="entry name" value="NadC"/>
</dbReference>
<evidence type="ECO:0000256" key="3">
    <source>
        <dbReference type="ARBA" id="ARBA00009400"/>
    </source>
</evidence>
<evidence type="ECO:0000256" key="5">
    <source>
        <dbReference type="ARBA" id="ARBA00011944"/>
    </source>
</evidence>
<comment type="subunit">
    <text evidence="4">Hexamer formed by 3 homodimers.</text>
</comment>
<dbReference type="GO" id="GO:0009435">
    <property type="term" value="P:NAD+ biosynthetic process"/>
    <property type="evidence" value="ECO:0007669"/>
    <property type="project" value="UniProtKB-UniPathway"/>
</dbReference>
<dbReference type="InterPro" id="IPR022412">
    <property type="entry name" value="Quinolinate_PRibosylTrfase_N"/>
</dbReference>
<dbReference type="InterPro" id="IPR037128">
    <property type="entry name" value="Quinolinate_PRibosylTase_N_sf"/>
</dbReference>
<dbReference type="CDD" id="cd01572">
    <property type="entry name" value="QPRTase"/>
    <property type="match status" value="1"/>
</dbReference>
<evidence type="ECO:0000256" key="6">
    <source>
        <dbReference type="ARBA" id="ARBA00022642"/>
    </source>
</evidence>
<dbReference type="NCBIfam" id="TIGR00078">
    <property type="entry name" value="nadC"/>
    <property type="match status" value="1"/>
</dbReference>
<dbReference type="InterPro" id="IPR013785">
    <property type="entry name" value="Aldolase_TIM"/>
</dbReference>
<evidence type="ECO:0000256" key="10">
    <source>
        <dbReference type="ARBA" id="ARBA00047445"/>
    </source>
</evidence>
<evidence type="ECO:0000256" key="9">
    <source>
        <dbReference type="ARBA" id="ARBA00033102"/>
    </source>
</evidence>
<dbReference type="Gene3D" id="3.90.1170.20">
    <property type="entry name" value="Quinolinate phosphoribosyl transferase, N-terminal domain"/>
    <property type="match status" value="1"/>
</dbReference>
<dbReference type="GO" id="GO:0034213">
    <property type="term" value="P:quinolinate catabolic process"/>
    <property type="evidence" value="ECO:0007669"/>
    <property type="project" value="TreeGrafter"/>
</dbReference>
<dbReference type="UniPathway" id="UPA00253">
    <property type="reaction ID" value="UER00331"/>
</dbReference>
<dbReference type="FunFam" id="3.20.20.70:FF:000030">
    <property type="entry name" value="Nicotinate-nucleotide pyrophosphorylase, carboxylating"/>
    <property type="match status" value="1"/>
</dbReference>
<dbReference type="OrthoDB" id="9782546at2"/>
<evidence type="ECO:0000256" key="12">
    <source>
        <dbReference type="PIRNR" id="PIRNR006250"/>
    </source>
</evidence>
<comment type="caution">
    <text evidence="16">The sequence shown here is derived from an EMBL/GenBank/DDBJ whole genome shotgun (WGS) entry which is preliminary data.</text>
</comment>
<dbReference type="FunFam" id="3.90.1170.20:FF:000001">
    <property type="entry name" value="Nicotinate-nucleotide diphosphorylase (Carboxylating)"/>
    <property type="match status" value="1"/>
</dbReference>
<keyword evidence="6" id="KW-0662">Pyridine nucleotide biosynthesis</keyword>
<dbReference type="InterPro" id="IPR002638">
    <property type="entry name" value="Quinolinate_PRibosylTrfase_C"/>
</dbReference>
<comment type="function">
    <text evidence="1">Involved in the catabolism of quinolinic acid (QA).</text>
</comment>
<dbReference type="EMBL" id="SRXV01000001">
    <property type="protein sequence ID" value="TGY94153.1"/>
    <property type="molecule type" value="Genomic_DNA"/>
</dbReference>
<feature type="binding site" evidence="13">
    <location>
        <begin position="243"/>
        <end position="245"/>
    </location>
    <ligand>
        <name>substrate</name>
    </ligand>
</feature>
<evidence type="ECO:0000313" key="17">
    <source>
        <dbReference type="Proteomes" id="UP000305451"/>
    </source>
</evidence>
<dbReference type="Pfam" id="PF02749">
    <property type="entry name" value="QRPTase_N"/>
    <property type="match status" value="1"/>
</dbReference>
<proteinExistence type="inferred from homology"/>
<evidence type="ECO:0000259" key="15">
    <source>
        <dbReference type="Pfam" id="PF02749"/>
    </source>
</evidence>
<feature type="binding site" evidence="13">
    <location>
        <begin position="264"/>
        <end position="266"/>
    </location>
    <ligand>
        <name>substrate</name>
    </ligand>
</feature>
<dbReference type="GO" id="GO:0004514">
    <property type="term" value="F:nicotinate-nucleotide diphosphorylase (carboxylating) activity"/>
    <property type="evidence" value="ECO:0007669"/>
    <property type="project" value="UniProtKB-EC"/>
</dbReference>
<evidence type="ECO:0000256" key="8">
    <source>
        <dbReference type="ARBA" id="ARBA00022679"/>
    </source>
</evidence>
<dbReference type="InterPro" id="IPR027277">
    <property type="entry name" value="NadC/ModD"/>
</dbReference>
<feature type="binding site" evidence="13">
    <location>
        <position position="159"/>
    </location>
    <ligand>
        <name>substrate</name>
    </ligand>
</feature>
<comment type="pathway">
    <text evidence="2">Cofactor biosynthesis; NAD(+) biosynthesis; nicotinate D-ribonucleotide from quinolinate: step 1/1.</text>
</comment>
<evidence type="ECO:0000313" key="16">
    <source>
        <dbReference type="EMBL" id="TGY94153.1"/>
    </source>
</evidence>
<dbReference type="EC" id="2.4.2.19" evidence="5"/>
<evidence type="ECO:0000256" key="11">
    <source>
        <dbReference type="ARBA" id="ARBA00069173"/>
    </source>
</evidence>
<evidence type="ECO:0000256" key="2">
    <source>
        <dbReference type="ARBA" id="ARBA00004893"/>
    </source>
</evidence>
<dbReference type="AlphaFoldDB" id="A0A4S2HE59"/>
<dbReference type="Proteomes" id="UP000305451">
    <property type="component" value="Unassembled WGS sequence"/>
</dbReference>
<feature type="binding site" evidence="13">
    <location>
        <begin position="135"/>
        <end position="137"/>
    </location>
    <ligand>
        <name>substrate</name>
    </ligand>
</feature>
<feature type="binding site" evidence="13">
    <location>
        <position position="169"/>
    </location>
    <ligand>
        <name>substrate</name>
    </ligand>
</feature>
<protein>
    <recommendedName>
        <fullName evidence="11">Probable nicotinate-nucleotide pyrophosphorylase [carboxylating]</fullName>
        <ecNumber evidence="5">2.4.2.19</ecNumber>
    </recommendedName>
    <alternativeName>
        <fullName evidence="9">Quinolinate phosphoribosyltransferase [decarboxylating]</fullName>
    </alternativeName>
</protein>
<dbReference type="SUPFAM" id="SSF54675">
    <property type="entry name" value="Nicotinate/Quinolinate PRTase N-terminal domain-like"/>
    <property type="match status" value="1"/>
</dbReference>
<feature type="binding site" evidence="13">
    <location>
        <position position="220"/>
    </location>
    <ligand>
        <name>substrate</name>
    </ligand>
</feature>
<dbReference type="GO" id="GO:0005737">
    <property type="term" value="C:cytoplasm"/>
    <property type="evidence" value="ECO:0007669"/>
    <property type="project" value="TreeGrafter"/>
</dbReference>
<evidence type="ECO:0000256" key="1">
    <source>
        <dbReference type="ARBA" id="ARBA00003237"/>
    </source>
</evidence>
<comment type="catalytic activity">
    <reaction evidence="10">
        <text>nicotinate beta-D-ribonucleotide + CO2 + diphosphate = quinolinate + 5-phospho-alpha-D-ribose 1-diphosphate + 2 H(+)</text>
        <dbReference type="Rhea" id="RHEA:12733"/>
        <dbReference type="ChEBI" id="CHEBI:15378"/>
        <dbReference type="ChEBI" id="CHEBI:16526"/>
        <dbReference type="ChEBI" id="CHEBI:29959"/>
        <dbReference type="ChEBI" id="CHEBI:33019"/>
        <dbReference type="ChEBI" id="CHEBI:57502"/>
        <dbReference type="ChEBI" id="CHEBI:58017"/>
        <dbReference type="EC" id="2.4.2.19"/>
    </reaction>
</comment>